<keyword evidence="3" id="KW-1185">Reference proteome</keyword>
<dbReference type="Proteomes" id="UP000242474">
    <property type="component" value="Unassembled WGS sequence"/>
</dbReference>
<accession>A0A2G5B0N2</accession>
<protein>
    <submittedName>
        <fullName evidence="2">Uncharacterized protein</fullName>
    </submittedName>
</protein>
<proteinExistence type="predicted"/>
<dbReference type="AlphaFoldDB" id="A0A2G5B0N2"/>
<evidence type="ECO:0000313" key="3">
    <source>
        <dbReference type="Proteomes" id="UP000242474"/>
    </source>
</evidence>
<dbReference type="EMBL" id="KZ303655">
    <property type="protein sequence ID" value="PIA12570.1"/>
    <property type="molecule type" value="Genomic_DNA"/>
</dbReference>
<sequence length="349" mass="41015">MAEYYPIIKDACSFLRELATDYQEAIPEAKALYDECQFLLANIDKIAINNHNKETLQKIKEEIEEGNKEAQELLDNTNKERKLLGKMAFNMKLLVKAKGYRESFDARTKRIEKYINSFMQVESIIKPEPPSKLPALAQLFWIKSFKENTRHVSWDEFVEKYSDELNTNKEEIIKIKPYISVKEQVTTYSFYAACTQFGYPIMCPIQPVIDSIKLANLIMNLNKEFYSPEFGEHWYALRALDTKPRDHGELYRKLEGVSLNNKEEWKRINISRGLVSSLFQRYMMLWRIGKASQEMFDNIDFPGKGRINFFIHVCGTIDEVNYKENLKIERPWSSGKPQVYDFLQTLIED</sequence>
<evidence type="ECO:0000256" key="1">
    <source>
        <dbReference type="SAM" id="Coils"/>
    </source>
</evidence>
<feature type="coiled-coil region" evidence="1">
    <location>
        <begin position="49"/>
        <end position="87"/>
    </location>
</feature>
<evidence type="ECO:0000313" key="2">
    <source>
        <dbReference type="EMBL" id="PIA12570.1"/>
    </source>
</evidence>
<dbReference type="OrthoDB" id="2227827at2759"/>
<organism evidence="2 3">
    <name type="scientific">Coemansia reversa (strain ATCC 12441 / NRRL 1564)</name>
    <dbReference type="NCBI Taxonomy" id="763665"/>
    <lineage>
        <taxon>Eukaryota</taxon>
        <taxon>Fungi</taxon>
        <taxon>Fungi incertae sedis</taxon>
        <taxon>Zoopagomycota</taxon>
        <taxon>Kickxellomycotina</taxon>
        <taxon>Kickxellomycetes</taxon>
        <taxon>Kickxellales</taxon>
        <taxon>Kickxellaceae</taxon>
        <taxon>Coemansia</taxon>
    </lineage>
</organism>
<name>A0A2G5B0N2_COERN</name>
<gene>
    <name evidence="2" type="ORF">COEREDRAFT_90170</name>
</gene>
<reference evidence="2 3" key="1">
    <citation type="journal article" date="2015" name="Genome Biol. Evol.">
        <title>Phylogenomic analyses indicate that early fungi evolved digesting cell walls of algal ancestors of land plants.</title>
        <authorList>
            <person name="Chang Y."/>
            <person name="Wang S."/>
            <person name="Sekimoto S."/>
            <person name="Aerts A.L."/>
            <person name="Choi C."/>
            <person name="Clum A."/>
            <person name="LaButti K.M."/>
            <person name="Lindquist E.A."/>
            <person name="Yee Ngan C."/>
            <person name="Ohm R.A."/>
            <person name="Salamov A.A."/>
            <person name="Grigoriev I.V."/>
            <person name="Spatafora J.W."/>
            <person name="Berbee M.L."/>
        </authorList>
    </citation>
    <scope>NUCLEOTIDE SEQUENCE [LARGE SCALE GENOMIC DNA]</scope>
    <source>
        <strain evidence="2 3">NRRL 1564</strain>
    </source>
</reference>
<keyword evidence="1" id="KW-0175">Coiled coil</keyword>